<dbReference type="EMBL" id="CP089982">
    <property type="protein sequence ID" value="WXA90057.1"/>
    <property type="molecule type" value="Genomic_DNA"/>
</dbReference>
<evidence type="ECO:0000313" key="2">
    <source>
        <dbReference type="EMBL" id="WXA90057.1"/>
    </source>
</evidence>
<name>A0ABZ2JUP9_9BACT</name>
<feature type="region of interest" description="Disordered" evidence="1">
    <location>
        <begin position="170"/>
        <end position="189"/>
    </location>
</feature>
<keyword evidence="3" id="KW-1185">Reference proteome</keyword>
<dbReference type="Proteomes" id="UP001379533">
    <property type="component" value="Chromosome"/>
</dbReference>
<organism evidence="2 3">
    <name type="scientific">Pendulispora brunnea</name>
    <dbReference type="NCBI Taxonomy" id="2905690"/>
    <lineage>
        <taxon>Bacteria</taxon>
        <taxon>Pseudomonadati</taxon>
        <taxon>Myxococcota</taxon>
        <taxon>Myxococcia</taxon>
        <taxon>Myxococcales</taxon>
        <taxon>Sorangiineae</taxon>
        <taxon>Pendulisporaceae</taxon>
        <taxon>Pendulispora</taxon>
    </lineage>
</organism>
<evidence type="ECO:0000256" key="1">
    <source>
        <dbReference type="SAM" id="MobiDB-lite"/>
    </source>
</evidence>
<dbReference type="RefSeq" id="WP_394840670.1">
    <property type="nucleotide sequence ID" value="NZ_CP089982.1"/>
</dbReference>
<accession>A0ABZ2JUP9</accession>
<protein>
    <submittedName>
        <fullName evidence="2">Uncharacterized protein</fullName>
    </submittedName>
</protein>
<gene>
    <name evidence="2" type="ORF">LZC95_26715</name>
</gene>
<sequence length="287" mass="30750">MLAFLIACRGPAAQVRALPPHDTRVIAPSVSKVLALPARGEMTRAVLGDGTPVWLVHHVNDAVTIVVPFAPLSRGKGGGPFAPLSCGEGAAMVVVPWDAETKQFAGTFRWDAFGHVLGNSGWDACMGPCPPIASLPTRARDLDTFVARRLEGDPNHVEVGDRVAGVTRDIPQEPIWPPRPHRSGDPSRWPETRQISVAAALAQPEGTMVVVDGDIVLRDGDAPRICPSSRGHKPCPPDSPRVYDCDGEPERSVHGVETRFGPVYTRRFRDGFVQATARGGFGSALLE</sequence>
<proteinExistence type="predicted"/>
<evidence type="ECO:0000313" key="3">
    <source>
        <dbReference type="Proteomes" id="UP001379533"/>
    </source>
</evidence>
<reference evidence="2 3" key="1">
    <citation type="submission" date="2021-12" db="EMBL/GenBank/DDBJ databases">
        <title>Discovery of the Pendulisporaceae a myxobacterial family with distinct sporulation behavior and unique specialized metabolism.</title>
        <authorList>
            <person name="Garcia R."/>
            <person name="Popoff A."/>
            <person name="Bader C.D."/>
            <person name="Loehr J."/>
            <person name="Walesch S."/>
            <person name="Walt C."/>
            <person name="Boldt J."/>
            <person name="Bunk B."/>
            <person name="Haeckl F.J.F.P.J."/>
            <person name="Gunesch A.P."/>
            <person name="Birkelbach J."/>
            <person name="Nuebel U."/>
            <person name="Pietschmann T."/>
            <person name="Bach T."/>
            <person name="Mueller R."/>
        </authorList>
    </citation>
    <scope>NUCLEOTIDE SEQUENCE [LARGE SCALE GENOMIC DNA]</scope>
    <source>
        <strain evidence="2 3">MSr12523</strain>
    </source>
</reference>